<keyword evidence="14" id="KW-1185">Reference proteome</keyword>
<evidence type="ECO:0000256" key="7">
    <source>
        <dbReference type="ARBA" id="ARBA00022989"/>
    </source>
</evidence>
<organism evidence="13 14">
    <name type="scientific">Micractinium conductrix</name>
    <dbReference type="NCBI Taxonomy" id="554055"/>
    <lineage>
        <taxon>Eukaryota</taxon>
        <taxon>Viridiplantae</taxon>
        <taxon>Chlorophyta</taxon>
        <taxon>core chlorophytes</taxon>
        <taxon>Trebouxiophyceae</taxon>
        <taxon>Chlorellales</taxon>
        <taxon>Chlorellaceae</taxon>
        <taxon>Chlorella clade</taxon>
        <taxon>Micractinium</taxon>
    </lineage>
</organism>
<keyword evidence="8 10" id="KW-0472">Membrane</keyword>
<dbReference type="FunFam" id="3.40.50.300:FF:000997">
    <property type="entry name" value="Multidrug resistance-associated protein 1"/>
    <property type="match status" value="1"/>
</dbReference>
<feature type="region of interest" description="Disordered" evidence="9">
    <location>
        <begin position="1"/>
        <end position="65"/>
    </location>
</feature>
<dbReference type="PANTHER" id="PTHR24223">
    <property type="entry name" value="ATP-BINDING CASSETTE SUB-FAMILY C"/>
    <property type="match status" value="1"/>
</dbReference>
<evidence type="ECO:0000256" key="9">
    <source>
        <dbReference type="SAM" id="MobiDB-lite"/>
    </source>
</evidence>
<evidence type="ECO:0000313" key="13">
    <source>
        <dbReference type="EMBL" id="PSC71782.1"/>
    </source>
</evidence>
<dbReference type="InterPro" id="IPR003593">
    <property type="entry name" value="AAA+_ATPase"/>
</dbReference>
<dbReference type="InterPro" id="IPR044746">
    <property type="entry name" value="ABCC_6TM_D1"/>
</dbReference>
<feature type="compositionally biased region" description="Low complexity" evidence="9">
    <location>
        <begin position="808"/>
        <end position="836"/>
    </location>
</feature>
<dbReference type="FunFam" id="3.40.50.300:FF:000838">
    <property type="entry name" value="ABC multidrug transporter (Eurofung)"/>
    <property type="match status" value="1"/>
</dbReference>
<sequence>MGVQATGGGDGGGMAPGALELPPSREAQHAATPPDQRTGESSSHAATSEQESGNGSGDDAPAQRYGTTGFQQASLLSKMTYRFVSPLVSLGARGKIDEDTAAAYLPESDTAAALSKQFDAAYATVQAEAARRGARASPAGLLWRSYWRLYRWRVAGHLAWTFAEIGVRVGSPIILRQLLNFFSGWKESNGDAELYPQWRGWMWAGIMGAFGYCYAFIHHQLFWYGMRMGFDMRQQAIAAVQAKVLRLNAVAVADQTAGKIVNLVSNDVRRFDDAMPFYNFLICAPVELAIVFVLVGLKLGFLASLAGVSTLIMLIPVQGGLVRYIGRLRAATAAQTDERVRLQGEVFSGVLATKMLGWEGPFLEQIREIRRQEASHIRRMARIRAFNMGLSFTITPLSALAAFGVARATATDQLTVANVFYSLALLALPKLYFCDFFTLGVQFMSELRITMRRLGAFLCLPEPPAPWHAQQTAGACAGEGSAASGAVPNGSGAAANGSGGGMGHANGASGAEADVAVAVAGADFDWADRSWAAPAGAAAAAAAAAATTEPARDGGDPAGGAATAADGAAASPFQLRQLEFSVRRGQLVAIVGSVGAGKSSILAALLGELQPSAARAGARAAGPRPSSVTVRGSVAYCSQVAWIASGSFKENILFGRPYNKARYAAVLEACALEDDVAMLPAGSDTELGERGINLSGGQKARLALARAAYSGADVQLLDDPLSAVDPRVGRVLFDRCISNTGLLAGATRLLVTHQRQFLSGCDSVIVLRDGSVAHRGTYAELAAAGVPEVMASQESSLDDSTYDAHKSGAAAGADGGAAAAEPAQQAQQAQQQQAAAPREGTPHEGSTSTSPPASPRSRQQRQQHQQHGRGETGFDRLVSRVFSNESSEGSRSSRRGESGKAGGQAARWQGKLSGSYVRRALSARFGGRMEGSAEGKDAEAAAVAPPPGKSGRLNVAEDRAVGSVSWSVYGRFAARMGLVGVSLIGAGLLVGQAILLYGDYWLGTWASKPPAQQQELFWVWGYACMVGALLLISFSRSLLFYMMALRASTRMHEDMAARVLRAPLAFFHTNPTGRILNRFSKDQGSVDEQLPQVFFEAVQALMMVLGAFILLMVVVPFIIPVFLPLAVGFFWVRSRYLATSREVKRFESTTRSPVFASFSAILKGLPTIRAYGAGPRFRSAFLSDLSDNGAWWFCFITTARWIGFRLDILVALLMTAAPLLMMAVHESLSARLAGLALTQSLQLAGMLQWMVRQSAEVENNMTSVERMLHYTELEQEPPTVEQGGTRPPEGWPNAGKVEYRGVTAIYRPGLPPVLRDLTFTLEGGVSCGVVGRTGSGKSSLMLTLFRLIPLTAGSILIDGVDTAGIALDALRRQVAIIPQDPVLFSGTLRSNLDPWGTFEDARLWEAVKAAQLGGAVAALGGLDARMQASDVGGGVWGAAQEAGDNFSVGQRQLFCLARALLQEAAVLALDECTANVDGATDELIQRAVRECTRFGDRRRTLMVIAHRIDTILDCDQLLVLQAGQLVEQGPPGALAQSGGLFSKLVSAARSNAARGAASRWIAQMAAGGEGSASSSGAAPPQPPGTSPRPAAPPPDAALRQASRDAGSRIARAATSSLEDLGVPPGAADHKPYTVPPGWKAPTLGEQFRYAAMRHPYYRFGYVAAVLMGILGWAIATEEKGRHAHEHAGDGSGGSGGSGGSSSAG</sequence>
<comment type="caution">
    <text evidence="13">The sequence shown here is derived from an EMBL/GenBank/DDBJ whole genome shotgun (WGS) entry which is preliminary data.</text>
</comment>
<feature type="transmembrane region" description="Helical" evidence="10">
    <location>
        <begin position="419"/>
        <end position="443"/>
    </location>
</feature>
<dbReference type="PROSITE" id="PS50929">
    <property type="entry name" value="ABC_TM1F"/>
    <property type="match status" value="2"/>
</dbReference>
<dbReference type="Proteomes" id="UP000239649">
    <property type="component" value="Unassembled WGS sequence"/>
</dbReference>
<dbReference type="CDD" id="cd18580">
    <property type="entry name" value="ABC_6TM_ABCC_D2"/>
    <property type="match status" value="1"/>
</dbReference>
<name>A0A2P6VCG6_9CHLO</name>
<dbReference type="InterPro" id="IPR044726">
    <property type="entry name" value="ABCC_6TM_D2"/>
</dbReference>
<feature type="transmembrane region" description="Helical" evidence="10">
    <location>
        <begin position="1656"/>
        <end position="1675"/>
    </location>
</feature>
<feature type="compositionally biased region" description="Gly residues" evidence="9">
    <location>
        <begin position="1"/>
        <end position="15"/>
    </location>
</feature>
<dbReference type="STRING" id="554055.A0A2P6VCG6"/>
<dbReference type="PROSITE" id="PS50893">
    <property type="entry name" value="ABC_TRANSPORTER_2"/>
    <property type="match status" value="2"/>
</dbReference>
<dbReference type="InterPro" id="IPR017871">
    <property type="entry name" value="ABC_transporter-like_CS"/>
</dbReference>
<dbReference type="PROSITE" id="PS00211">
    <property type="entry name" value="ABC_TRANSPORTER_1"/>
    <property type="match status" value="2"/>
</dbReference>
<dbReference type="SMART" id="SM00382">
    <property type="entry name" value="AAA"/>
    <property type="match status" value="2"/>
</dbReference>
<evidence type="ECO:0000256" key="6">
    <source>
        <dbReference type="ARBA" id="ARBA00022840"/>
    </source>
</evidence>
<feature type="transmembrane region" description="Helical" evidence="10">
    <location>
        <begin position="301"/>
        <end position="322"/>
    </location>
</feature>
<feature type="transmembrane region" description="Helical" evidence="10">
    <location>
        <begin position="201"/>
        <end position="224"/>
    </location>
</feature>
<evidence type="ECO:0000256" key="3">
    <source>
        <dbReference type="ARBA" id="ARBA00022448"/>
    </source>
</evidence>
<dbReference type="InterPro" id="IPR003439">
    <property type="entry name" value="ABC_transporter-like_ATP-bd"/>
</dbReference>
<feature type="region of interest" description="Disordered" evidence="9">
    <location>
        <begin position="928"/>
        <end position="949"/>
    </location>
</feature>
<dbReference type="InterPro" id="IPR036640">
    <property type="entry name" value="ABC1_TM_sf"/>
</dbReference>
<dbReference type="PANTHER" id="PTHR24223:SF453">
    <property type="entry name" value="ABC TRANSPORTER"/>
    <property type="match status" value="1"/>
</dbReference>
<keyword evidence="5" id="KW-0547">Nucleotide-binding</keyword>
<dbReference type="SUPFAM" id="SSF52540">
    <property type="entry name" value="P-loop containing nucleoside triphosphate hydrolases"/>
    <property type="match status" value="2"/>
</dbReference>
<evidence type="ECO:0000313" key="14">
    <source>
        <dbReference type="Proteomes" id="UP000239649"/>
    </source>
</evidence>
<dbReference type="CDD" id="cd18579">
    <property type="entry name" value="ABC_6TM_ABCC_D1"/>
    <property type="match status" value="1"/>
</dbReference>
<feature type="transmembrane region" description="Helical" evidence="10">
    <location>
        <begin position="1017"/>
        <end position="1041"/>
    </location>
</feature>
<dbReference type="Gene3D" id="1.20.1560.10">
    <property type="entry name" value="ABC transporter type 1, transmembrane domain"/>
    <property type="match status" value="2"/>
</dbReference>
<dbReference type="Pfam" id="PF00005">
    <property type="entry name" value="ABC_tran"/>
    <property type="match status" value="2"/>
</dbReference>
<feature type="domain" description="ABC transporter" evidence="11">
    <location>
        <begin position="559"/>
        <end position="794"/>
    </location>
</feature>
<dbReference type="GO" id="GO:0005524">
    <property type="term" value="F:ATP binding"/>
    <property type="evidence" value="ECO:0007669"/>
    <property type="project" value="UniProtKB-KW"/>
</dbReference>
<feature type="domain" description="ABC transporter" evidence="11">
    <location>
        <begin position="1297"/>
        <end position="1547"/>
    </location>
</feature>
<comment type="subcellular location">
    <subcellularLocation>
        <location evidence="1">Membrane</location>
        <topology evidence="1">Multi-pass membrane protein</topology>
    </subcellularLocation>
</comment>
<feature type="transmembrane region" description="Helical" evidence="10">
    <location>
        <begin position="385"/>
        <end position="407"/>
    </location>
</feature>
<dbReference type="InterPro" id="IPR050173">
    <property type="entry name" value="ABC_transporter_C-like"/>
</dbReference>
<dbReference type="InterPro" id="IPR011527">
    <property type="entry name" value="ABC1_TM_dom"/>
</dbReference>
<dbReference type="GO" id="GO:0016887">
    <property type="term" value="F:ATP hydrolysis activity"/>
    <property type="evidence" value="ECO:0007669"/>
    <property type="project" value="InterPro"/>
</dbReference>
<feature type="transmembrane region" description="Helical" evidence="10">
    <location>
        <begin position="277"/>
        <end position="295"/>
    </location>
</feature>
<protein>
    <submittedName>
        <fullName evidence="13">Multidrug resistance-associated 4</fullName>
    </submittedName>
</protein>
<evidence type="ECO:0000256" key="10">
    <source>
        <dbReference type="SAM" id="Phobius"/>
    </source>
</evidence>
<dbReference type="GO" id="GO:0016020">
    <property type="term" value="C:membrane"/>
    <property type="evidence" value="ECO:0007669"/>
    <property type="project" value="UniProtKB-SubCell"/>
</dbReference>
<evidence type="ECO:0000256" key="5">
    <source>
        <dbReference type="ARBA" id="ARBA00022741"/>
    </source>
</evidence>
<keyword evidence="3" id="KW-0813">Transport</keyword>
<feature type="domain" description="ABC transmembrane type-1" evidence="12">
    <location>
        <begin position="158"/>
        <end position="426"/>
    </location>
</feature>
<feature type="domain" description="ABC transmembrane type-1" evidence="12">
    <location>
        <begin position="983"/>
        <end position="1259"/>
    </location>
</feature>
<feature type="region of interest" description="Disordered" evidence="9">
    <location>
        <begin position="792"/>
        <end position="909"/>
    </location>
</feature>
<dbReference type="EMBL" id="LHPF02000013">
    <property type="protein sequence ID" value="PSC71782.1"/>
    <property type="molecule type" value="Genomic_DNA"/>
</dbReference>
<gene>
    <name evidence="13" type="ORF">C2E20_4848</name>
</gene>
<dbReference type="InterPro" id="IPR027417">
    <property type="entry name" value="P-loop_NTPase"/>
</dbReference>
<proteinExistence type="inferred from homology"/>
<keyword evidence="6" id="KW-0067">ATP-binding</keyword>
<dbReference type="FunFam" id="1.20.1560.10:FF:000010">
    <property type="entry name" value="Multidrug resistance-associated ABC transporter"/>
    <property type="match status" value="1"/>
</dbReference>
<dbReference type="SUPFAM" id="SSF90123">
    <property type="entry name" value="ABC transporter transmembrane region"/>
    <property type="match status" value="2"/>
</dbReference>
<feature type="region of interest" description="Disordered" evidence="9">
    <location>
        <begin position="1683"/>
        <end position="1704"/>
    </location>
</feature>
<feature type="transmembrane region" description="Helical" evidence="10">
    <location>
        <begin position="1104"/>
        <end position="1132"/>
    </location>
</feature>
<keyword evidence="4 10" id="KW-0812">Transmembrane</keyword>
<keyword evidence="7 10" id="KW-1133">Transmembrane helix</keyword>
<evidence type="ECO:0000256" key="4">
    <source>
        <dbReference type="ARBA" id="ARBA00022692"/>
    </source>
</evidence>
<dbReference type="CDD" id="cd03250">
    <property type="entry name" value="ABCC_MRP_domain1"/>
    <property type="match status" value="1"/>
</dbReference>
<feature type="transmembrane region" description="Helical" evidence="10">
    <location>
        <begin position="976"/>
        <end position="997"/>
    </location>
</feature>
<feature type="compositionally biased region" description="Polar residues" evidence="9">
    <location>
        <begin position="39"/>
        <end position="53"/>
    </location>
</feature>
<feature type="compositionally biased region" description="Gly residues" evidence="9">
    <location>
        <begin position="1689"/>
        <end position="1704"/>
    </location>
</feature>
<dbReference type="Pfam" id="PF00664">
    <property type="entry name" value="ABC_membrane"/>
    <property type="match status" value="2"/>
</dbReference>
<evidence type="ECO:0000256" key="2">
    <source>
        <dbReference type="ARBA" id="ARBA00009726"/>
    </source>
</evidence>
<comment type="similarity">
    <text evidence="2">Belongs to the ABC transporter superfamily. ABCC family. Conjugate transporter (TC 3.A.1.208) subfamily.</text>
</comment>
<reference evidence="13 14" key="1">
    <citation type="journal article" date="2018" name="Plant J.">
        <title>Genome sequences of Chlorella sorokiniana UTEX 1602 and Micractinium conductrix SAG 241.80: implications to maltose excretion by a green alga.</title>
        <authorList>
            <person name="Arriola M.B."/>
            <person name="Velmurugan N."/>
            <person name="Zhang Y."/>
            <person name="Plunkett M.H."/>
            <person name="Hondzo H."/>
            <person name="Barney B.M."/>
        </authorList>
    </citation>
    <scope>NUCLEOTIDE SEQUENCE [LARGE SCALE GENOMIC DNA]</scope>
    <source>
        <strain evidence="13 14">SAG 241.80</strain>
    </source>
</reference>
<evidence type="ECO:0000256" key="8">
    <source>
        <dbReference type="ARBA" id="ARBA00023136"/>
    </source>
</evidence>
<dbReference type="GO" id="GO:0140359">
    <property type="term" value="F:ABC-type transporter activity"/>
    <property type="evidence" value="ECO:0007669"/>
    <property type="project" value="InterPro"/>
</dbReference>
<accession>A0A2P6VCG6</accession>
<dbReference type="CDD" id="cd03244">
    <property type="entry name" value="ABCC_MRP_domain2"/>
    <property type="match status" value="1"/>
</dbReference>
<feature type="compositionally biased region" description="Pro residues" evidence="9">
    <location>
        <begin position="1579"/>
        <end position="1595"/>
    </location>
</feature>
<feature type="region of interest" description="Disordered" evidence="9">
    <location>
        <begin position="1568"/>
        <end position="1639"/>
    </location>
</feature>
<feature type="compositionally biased region" description="Basic residues" evidence="9">
    <location>
        <begin position="858"/>
        <end position="867"/>
    </location>
</feature>
<feature type="compositionally biased region" description="Low complexity" evidence="9">
    <location>
        <begin position="846"/>
        <end position="857"/>
    </location>
</feature>
<evidence type="ECO:0000259" key="11">
    <source>
        <dbReference type="PROSITE" id="PS50893"/>
    </source>
</evidence>
<evidence type="ECO:0000259" key="12">
    <source>
        <dbReference type="PROSITE" id="PS50929"/>
    </source>
</evidence>
<feature type="compositionally biased region" description="Basic and acidic residues" evidence="9">
    <location>
        <begin position="868"/>
        <end position="878"/>
    </location>
</feature>
<evidence type="ECO:0000256" key="1">
    <source>
        <dbReference type="ARBA" id="ARBA00004141"/>
    </source>
</evidence>
<dbReference type="OrthoDB" id="6500128at2759"/>
<dbReference type="Gene3D" id="3.40.50.300">
    <property type="entry name" value="P-loop containing nucleotide triphosphate hydrolases"/>
    <property type="match status" value="2"/>
</dbReference>